<dbReference type="AlphaFoldDB" id="A0AAV9P999"/>
<dbReference type="GO" id="GO:0070274">
    <property type="term" value="C:RES complex"/>
    <property type="evidence" value="ECO:0007669"/>
    <property type="project" value="TreeGrafter"/>
</dbReference>
<dbReference type="Pfam" id="PF09736">
    <property type="entry name" value="Bud13"/>
    <property type="match status" value="1"/>
</dbReference>
<dbReference type="EMBL" id="JAVRRT010000008">
    <property type="protein sequence ID" value="KAK5169515.1"/>
    <property type="molecule type" value="Genomic_DNA"/>
</dbReference>
<evidence type="ECO:0000313" key="4">
    <source>
        <dbReference type="Proteomes" id="UP001337655"/>
    </source>
</evidence>
<accession>A0AAV9P999</accession>
<sequence length="342" mass="37946">MNRTNSQPHLQMALADYLAKNYLSADAKPSKKRKRKDAARSEGITIAEDDVNDWTKPKQNGEDDDDAPTMVGNSLSGGLNKPAKKSKWLKVGAAAPSNAEQAAADEILAGAEAESKARAQQDDDAPAVVGEDGEDMQGPMMASGAMAGLQSAEQVSKALKRKQKAEMKAMQDAGLDPAGKSQETIYRDASGRIINVAMKRAEMRAKAEEEEKKKEEELEARKGDVQRREKEERKQNLEDAKVMGVARYADDKDLNEEMKDRERWNDPMAKMVTSKKSGGKGGKARDSGKQYQGAFEPNRYGIKPGWRWDGVDRGNGFERKWFAARNKAKDREALEYAWQMDE</sequence>
<evidence type="ECO:0000256" key="1">
    <source>
        <dbReference type="ARBA" id="ARBA00011069"/>
    </source>
</evidence>
<dbReference type="Proteomes" id="UP001337655">
    <property type="component" value="Unassembled WGS sequence"/>
</dbReference>
<feature type="region of interest" description="Disordered" evidence="2">
    <location>
        <begin position="204"/>
        <end position="238"/>
    </location>
</feature>
<dbReference type="RefSeq" id="XP_064658861.1">
    <property type="nucleotide sequence ID" value="XM_064802736.1"/>
</dbReference>
<name>A0AAV9P999_9PEZI</name>
<evidence type="ECO:0000313" key="3">
    <source>
        <dbReference type="EMBL" id="KAK5169515.1"/>
    </source>
</evidence>
<protein>
    <submittedName>
        <fullName evidence="3">Pre-mRNA-splicing factor cwc26</fullName>
    </submittedName>
</protein>
<evidence type="ECO:0000256" key="2">
    <source>
        <dbReference type="SAM" id="MobiDB-lite"/>
    </source>
</evidence>
<keyword evidence="4" id="KW-1185">Reference proteome</keyword>
<feature type="region of interest" description="Disordered" evidence="2">
    <location>
        <begin position="25"/>
        <end position="186"/>
    </location>
</feature>
<reference evidence="3 4" key="1">
    <citation type="submission" date="2023-08" db="EMBL/GenBank/DDBJ databases">
        <title>Black Yeasts Isolated from many extreme environments.</title>
        <authorList>
            <person name="Coleine C."/>
            <person name="Stajich J.E."/>
            <person name="Selbmann L."/>
        </authorList>
    </citation>
    <scope>NUCLEOTIDE SEQUENCE [LARGE SCALE GENOMIC DNA]</scope>
    <source>
        <strain evidence="3 4">CCFEE 5935</strain>
    </source>
</reference>
<feature type="compositionally biased region" description="Low complexity" evidence="2">
    <location>
        <begin position="93"/>
        <end position="112"/>
    </location>
</feature>
<dbReference type="GeneID" id="89926832"/>
<dbReference type="PANTHER" id="PTHR31809:SF0">
    <property type="entry name" value="BUD13 HOMOLOG"/>
    <property type="match status" value="1"/>
</dbReference>
<feature type="compositionally biased region" description="Basic and acidic residues" evidence="2">
    <location>
        <begin position="252"/>
        <end position="265"/>
    </location>
</feature>
<organism evidence="3 4">
    <name type="scientific">Saxophila tyrrhenica</name>
    <dbReference type="NCBI Taxonomy" id="1690608"/>
    <lineage>
        <taxon>Eukaryota</taxon>
        <taxon>Fungi</taxon>
        <taxon>Dikarya</taxon>
        <taxon>Ascomycota</taxon>
        <taxon>Pezizomycotina</taxon>
        <taxon>Dothideomycetes</taxon>
        <taxon>Dothideomycetidae</taxon>
        <taxon>Mycosphaerellales</taxon>
        <taxon>Extremaceae</taxon>
        <taxon>Saxophila</taxon>
    </lineage>
</organism>
<dbReference type="InterPro" id="IPR018609">
    <property type="entry name" value="Bud13"/>
</dbReference>
<dbReference type="PANTHER" id="PTHR31809">
    <property type="entry name" value="BUD13 HOMOLOG"/>
    <property type="match status" value="1"/>
</dbReference>
<gene>
    <name evidence="3" type="primary">CWC26</name>
    <name evidence="3" type="ORF">LTR77_005491</name>
</gene>
<dbReference type="GO" id="GO:0003723">
    <property type="term" value="F:RNA binding"/>
    <property type="evidence" value="ECO:0007669"/>
    <property type="project" value="TreeGrafter"/>
</dbReference>
<dbReference type="GO" id="GO:0005684">
    <property type="term" value="C:U2-type spliceosomal complex"/>
    <property type="evidence" value="ECO:0007669"/>
    <property type="project" value="TreeGrafter"/>
</dbReference>
<comment type="similarity">
    <text evidence="1">Belongs to the CWC26 family.</text>
</comment>
<dbReference type="GO" id="GO:0000398">
    <property type="term" value="P:mRNA splicing, via spliceosome"/>
    <property type="evidence" value="ECO:0007669"/>
    <property type="project" value="TreeGrafter"/>
</dbReference>
<feature type="region of interest" description="Disordered" evidence="2">
    <location>
        <begin position="252"/>
        <end position="296"/>
    </location>
</feature>
<comment type="caution">
    <text evidence="3">The sequence shown here is derived from an EMBL/GenBank/DDBJ whole genome shotgun (WGS) entry which is preliminary data.</text>
</comment>
<dbReference type="InterPro" id="IPR051112">
    <property type="entry name" value="CWC26_splicing_factor"/>
</dbReference>
<proteinExistence type="inferred from homology"/>